<accession>A0A9P4MFW7</accession>
<name>A0A9P4MFW7_9PEZI</name>
<dbReference type="AlphaFoldDB" id="A0A9P4MFW7"/>
<keyword evidence="2" id="KW-1185">Reference proteome</keyword>
<organism evidence="1 2">
    <name type="scientific">Myriangium duriaei CBS 260.36</name>
    <dbReference type="NCBI Taxonomy" id="1168546"/>
    <lineage>
        <taxon>Eukaryota</taxon>
        <taxon>Fungi</taxon>
        <taxon>Dikarya</taxon>
        <taxon>Ascomycota</taxon>
        <taxon>Pezizomycotina</taxon>
        <taxon>Dothideomycetes</taxon>
        <taxon>Dothideomycetidae</taxon>
        <taxon>Myriangiales</taxon>
        <taxon>Myriangiaceae</taxon>
        <taxon>Myriangium</taxon>
    </lineage>
</organism>
<evidence type="ECO:0000313" key="1">
    <source>
        <dbReference type="EMBL" id="KAF2151558.1"/>
    </source>
</evidence>
<dbReference type="InterPro" id="IPR021858">
    <property type="entry name" value="Fun_TF"/>
</dbReference>
<protein>
    <submittedName>
        <fullName evidence="1">Uncharacterized protein</fullName>
    </submittedName>
</protein>
<dbReference type="OrthoDB" id="1919336at2759"/>
<dbReference type="Proteomes" id="UP000799439">
    <property type="component" value="Unassembled WGS sequence"/>
</dbReference>
<gene>
    <name evidence="1" type="ORF">K461DRAFT_279058</name>
</gene>
<evidence type="ECO:0000313" key="2">
    <source>
        <dbReference type="Proteomes" id="UP000799439"/>
    </source>
</evidence>
<proteinExistence type="predicted"/>
<dbReference type="EMBL" id="ML996087">
    <property type="protein sequence ID" value="KAF2151558.1"/>
    <property type="molecule type" value="Genomic_DNA"/>
</dbReference>
<dbReference type="Pfam" id="PF11951">
    <property type="entry name" value="Fungal_trans_2"/>
    <property type="match status" value="1"/>
</dbReference>
<comment type="caution">
    <text evidence="1">The sequence shown here is derived from an EMBL/GenBank/DDBJ whole genome shotgun (WGS) entry which is preliminary data.</text>
</comment>
<sequence>MACISLTSTGFDTISKKSSLIHYGQALRGLTEELSLGIYEGEEWQRATVILCHLFETLQQPQSTHSAPAHLSGAHALFQRHLHASSPVSVHSTLLLEGYITHTTNNCLFQPLVFEKLPFHYVQNLLQSFRGSLAQLRLSYDEENCPWLGVYGLDIIGYVYKLSWLTKRMPLDSRMYAEAKTILNDINTDSSLEDPNFDCVVATSHPKSEKWEWIYHTRQVFRQACTCLAATLVQDDGLDVTSDNENRLLLGAKLLNHLTDRMSPDPLLLWPLVVIGSLASLGHTRDICIEIIGRHELVYSSATVLHITNFWHSTWSDPEQSHVFRKDELLERILL</sequence>
<reference evidence="1" key="1">
    <citation type="journal article" date="2020" name="Stud. Mycol.">
        <title>101 Dothideomycetes genomes: a test case for predicting lifestyles and emergence of pathogens.</title>
        <authorList>
            <person name="Haridas S."/>
            <person name="Albert R."/>
            <person name="Binder M."/>
            <person name="Bloem J."/>
            <person name="Labutti K."/>
            <person name="Salamov A."/>
            <person name="Andreopoulos B."/>
            <person name="Baker S."/>
            <person name="Barry K."/>
            <person name="Bills G."/>
            <person name="Bluhm B."/>
            <person name="Cannon C."/>
            <person name="Castanera R."/>
            <person name="Culley D."/>
            <person name="Daum C."/>
            <person name="Ezra D."/>
            <person name="Gonzalez J."/>
            <person name="Henrissat B."/>
            <person name="Kuo A."/>
            <person name="Liang C."/>
            <person name="Lipzen A."/>
            <person name="Lutzoni F."/>
            <person name="Magnuson J."/>
            <person name="Mondo S."/>
            <person name="Nolan M."/>
            <person name="Ohm R."/>
            <person name="Pangilinan J."/>
            <person name="Park H.-J."/>
            <person name="Ramirez L."/>
            <person name="Alfaro M."/>
            <person name="Sun H."/>
            <person name="Tritt A."/>
            <person name="Yoshinaga Y."/>
            <person name="Zwiers L.-H."/>
            <person name="Turgeon B."/>
            <person name="Goodwin S."/>
            <person name="Spatafora J."/>
            <person name="Crous P."/>
            <person name="Grigoriev I."/>
        </authorList>
    </citation>
    <scope>NUCLEOTIDE SEQUENCE</scope>
    <source>
        <strain evidence="1">CBS 260.36</strain>
    </source>
</reference>